<dbReference type="RefSeq" id="WP_353567451.1">
    <property type="nucleotide sequence ID" value="NZ_BAABRI010000014.1"/>
</dbReference>
<comment type="similarity">
    <text evidence="1 3">Belongs to the short-chain dehydrogenases/reductases (SDR) family.</text>
</comment>
<gene>
    <name evidence="6" type="primary">isfD</name>
    <name evidence="6" type="ORF">Hsar01_02569</name>
</gene>
<dbReference type="PANTHER" id="PTHR44196:SF2">
    <property type="entry name" value="SHORT-CHAIN DEHYDROGENASE-RELATED"/>
    <property type="match status" value="1"/>
</dbReference>
<accession>A0ABP9UPR5</accession>
<evidence type="ECO:0000313" key="6">
    <source>
        <dbReference type="EMBL" id="GAA5483339.1"/>
    </source>
</evidence>
<dbReference type="SUPFAM" id="SSF51735">
    <property type="entry name" value="NAD(P)-binding Rossmann-fold domains"/>
    <property type="match status" value="1"/>
</dbReference>
<dbReference type="InterPro" id="IPR020904">
    <property type="entry name" value="Sc_DH/Rdtase_CS"/>
</dbReference>
<name>A0ABP9UPR5_9BACT</name>
<proteinExistence type="inferred from homology"/>
<dbReference type="PRINTS" id="PR00080">
    <property type="entry name" value="SDRFAMILY"/>
</dbReference>
<evidence type="ECO:0000259" key="5">
    <source>
        <dbReference type="SMART" id="SM00822"/>
    </source>
</evidence>
<dbReference type="InterPro" id="IPR036291">
    <property type="entry name" value="NAD(P)-bd_dom_sf"/>
</dbReference>
<dbReference type="CDD" id="cd05233">
    <property type="entry name" value="SDR_c"/>
    <property type="match status" value="1"/>
</dbReference>
<dbReference type="PANTHER" id="PTHR44196">
    <property type="entry name" value="DEHYDROGENASE/REDUCTASE SDR FAMILY MEMBER 7B"/>
    <property type="match status" value="1"/>
</dbReference>
<comment type="caution">
    <text evidence="6">The sequence shown here is derived from an EMBL/GenBank/DDBJ whole genome shotgun (WGS) entry which is preliminary data.</text>
</comment>
<dbReference type="SMART" id="SM00822">
    <property type="entry name" value="PKS_KR"/>
    <property type="match status" value="1"/>
</dbReference>
<protein>
    <submittedName>
        <fullName evidence="6">Sulfoacetaldehyde reductase</fullName>
    </submittedName>
</protein>
<organism evidence="6 7">
    <name type="scientific">Haloferula sargassicola</name>
    <dbReference type="NCBI Taxonomy" id="490096"/>
    <lineage>
        <taxon>Bacteria</taxon>
        <taxon>Pseudomonadati</taxon>
        <taxon>Verrucomicrobiota</taxon>
        <taxon>Verrucomicrobiia</taxon>
        <taxon>Verrucomicrobiales</taxon>
        <taxon>Verrucomicrobiaceae</taxon>
        <taxon>Haloferula</taxon>
    </lineage>
</organism>
<evidence type="ECO:0000256" key="2">
    <source>
        <dbReference type="ARBA" id="ARBA00023002"/>
    </source>
</evidence>
<keyword evidence="7" id="KW-1185">Reference proteome</keyword>
<evidence type="ECO:0000256" key="3">
    <source>
        <dbReference type="RuleBase" id="RU000363"/>
    </source>
</evidence>
<feature type="domain" description="Ketoreductase" evidence="5">
    <location>
        <begin position="5"/>
        <end position="187"/>
    </location>
</feature>
<dbReference type="InterPro" id="IPR057326">
    <property type="entry name" value="KR_dom"/>
</dbReference>
<keyword evidence="4" id="KW-1133">Transmembrane helix</keyword>
<reference evidence="6 7" key="1">
    <citation type="submission" date="2024-02" db="EMBL/GenBank/DDBJ databases">
        <title>Haloferula sargassicola NBRC 104335.</title>
        <authorList>
            <person name="Ichikawa N."/>
            <person name="Katano-Makiyama Y."/>
            <person name="Hidaka K."/>
        </authorList>
    </citation>
    <scope>NUCLEOTIDE SEQUENCE [LARGE SCALE GENOMIC DNA]</scope>
    <source>
        <strain evidence="6 7">NBRC 104335</strain>
    </source>
</reference>
<keyword evidence="4" id="KW-0812">Transmembrane</keyword>
<evidence type="ECO:0000313" key="7">
    <source>
        <dbReference type="Proteomes" id="UP001476282"/>
    </source>
</evidence>
<dbReference type="Proteomes" id="UP001476282">
    <property type="component" value="Unassembled WGS sequence"/>
</dbReference>
<evidence type="ECO:0000256" key="4">
    <source>
        <dbReference type="SAM" id="Phobius"/>
    </source>
</evidence>
<feature type="transmembrane region" description="Helical" evidence="4">
    <location>
        <begin position="238"/>
        <end position="257"/>
    </location>
</feature>
<dbReference type="Pfam" id="PF00106">
    <property type="entry name" value="adh_short"/>
    <property type="match status" value="1"/>
</dbReference>
<dbReference type="PROSITE" id="PS00061">
    <property type="entry name" value="ADH_SHORT"/>
    <property type="match status" value="1"/>
</dbReference>
<keyword evidence="4" id="KW-0472">Membrane</keyword>
<dbReference type="Gene3D" id="3.40.50.720">
    <property type="entry name" value="NAD(P)-binding Rossmann-like Domain"/>
    <property type="match status" value="1"/>
</dbReference>
<keyword evidence="2" id="KW-0560">Oxidoreductase</keyword>
<dbReference type="PIRSF" id="PIRSF000126">
    <property type="entry name" value="11-beta-HSD1"/>
    <property type="match status" value="1"/>
</dbReference>
<dbReference type="InterPro" id="IPR002347">
    <property type="entry name" value="SDR_fam"/>
</dbReference>
<evidence type="ECO:0000256" key="1">
    <source>
        <dbReference type="ARBA" id="ARBA00006484"/>
    </source>
</evidence>
<sequence>MKAYRCALITGASSGLGAEFARQLAGRCQLLVLTARRETLLERLADGLRGAHPSLEVVTVAADITDPADRQRILAACGACAPDLLVNNAGMGDYGDFTEAKWSKLEAMLRLNVEALTAMSHAVAPRMIAHGGGDMIQVSSLASLLPIPDFAVYAATKAYVSSFSEALRIELREHGIRVTALCPGPVHTGFGEVAARDGKKNKDLPMREWSYVDASTVVSEALDGVELDRPRVYPGLKIAAAAALLSLLPLALIRLAMSSRPRR</sequence>
<dbReference type="EMBL" id="BAABRI010000014">
    <property type="protein sequence ID" value="GAA5483339.1"/>
    <property type="molecule type" value="Genomic_DNA"/>
</dbReference>
<dbReference type="PRINTS" id="PR00081">
    <property type="entry name" value="GDHRDH"/>
</dbReference>